<protein>
    <submittedName>
        <fullName evidence="1">Uncharacterized protein</fullName>
    </submittedName>
</protein>
<name>A0ABQ8TRN9_PERAM</name>
<comment type="caution">
    <text evidence="1">The sequence shown here is derived from an EMBL/GenBank/DDBJ whole genome shotgun (WGS) entry which is preliminary data.</text>
</comment>
<evidence type="ECO:0000313" key="1">
    <source>
        <dbReference type="EMBL" id="KAJ4449335.1"/>
    </source>
</evidence>
<reference evidence="1 2" key="1">
    <citation type="journal article" date="2022" name="Allergy">
        <title>Genome assembly and annotation of Periplaneta americana reveal a comprehensive cockroach allergen profile.</title>
        <authorList>
            <person name="Wang L."/>
            <person name="Xiong Q."/>
            <person name="Saelim N."/>
            <person name="Wang L."/>
            <person name="Nong W."/>
            <person name="Wan A.T."/>
            <person name="Shi M."/>
            <person name="Liu X."/>
            <person name="Cao Q."/>
            <person name="Hui J.H.L."/>
            <person name="Sookrung N."/>
            <person name="Leung T.F."/>
            <person name="Tungtrongchitr A."/>
            <person name="Tsui S.K.W."/>
        </authorList>
    </citation>
    <scope>NUCLEOTIDE SEQUENCE [LARGE SCALE GENOMIC DNA]</scope>
    <source>
        <strain evidence="1">PWHHKU_190912</strain>
    </source>
</reference>
<sequence>MEFRALLDDINSEYGDLFYHTEKKKDLLRTSGKRTKEETSEVLCVECGIVWGKNMDITKRIEEKRIEAFEMWMWRRTVRVKRTDRIRNKIVFEKTTLGYVDHMRRLRGRQKIGKIEIAGFAMKDLPMDRTLIYVEPPLIKFVVLNKVGLLRPANRLRLRWAGHVARMGESGNACRVLVGRPEGKRRMWSPKRGWEDNIKIYLSEVGYDSGDWINLAQDRERLWAYEFRQDGPPVSVGFKVLIQEGLGTLGRWGYQAARLRLEPIRR</sequence>
<proteinExistence type="predicted"/>
<dbReference type="EMBL" id="JAJSOF020000003">
    <property type="protein sequence ID" value="KAJ4449335.1"/>
    <property type="molecule type" value="Genomic_DNA"/>
</dbReference>
<gene>
    <name evidence="1" type="ORF">ANN_00733</name>
</gene>
<accession>A0ABQ8TRN9</accession>
<evidence type="ECO:0000313" key="2">
    <source>
        <dbReference type="Proteomes" id="UP001148838"/>
    </source>
</evidence>
<organism evidence="1 2">
    <name type="scientific">Periplaneta americana</name>
    <name type="common">American cockroach</name>
    <name type="synonym">Blatta americana</name>
    <dbReference type="NCBI Taxonomy" id="6978"/>
    <lineage>
        <taxon>Eukaryota</taxon>
        <taxon>Metazoa</taxon>
        <taxon>Ecdysozoa</taxon>
        <taxon>Arthropoda</taxon>
        <taxon>Hexapoda</taxon>
        <taxon>Insecta</taxon>
        <taxon>Pterygota</taxon>
        <taxon>Neoptera</taxon>
        <taxon>Polyneoptera</taxon>
        <taxon>Dictyoptera</taxon>
        <taxon>Blattodea</taxon>
        <taxon>Blattoidea</taxon>
        <taxon>Blattidae</taxon>
        <taxon>Blattinae</taxon>
        <taxon>Periplaneta</taxon>
    </lineage>
</organism>
<keyword evidence="2" id="KW-1185">Reference proteome</keyword>
<dbReference type="Proteomes" id="UP001148838">
    <property type="component" value="Unassembled WGS sequence"/>
</dbReference>